<evidence type="ECO:0000313" key="2">
    <source>
        <dbReference type="EMBL" id="PSK46192.1"/>
    </source>
</evidence>
<gene>
    <name evidence="2" type="ORF">B9Z65_5160</name>
</gene>
<accession>A0A2P7ZD97</accession>
<dbReference type="OrthoDB" id="3916680at2759"/>
<dbReference type="AlphaFoldDB" id="A0A2P7ZD97"/>
<protein>
    <submittedName>
        <fullName evidence="2">Uncharacterized protein</fullName>
    </submittedName>
</protein>
<dbReference type="Proteomes" id="UP000243723">
    <property type="component" value="Unassembled WGS sequence"/>
</dbReference>
<comment type="caution">
    <text evidence="2">The sequence shown here is derived from an EMBL/GenBank/DDBJ whole genome shotgun (WGS) entry which is preliminary data.</text>
</comment>
<name>A0A2P7ZD97_9PEZI</name>
<reference evidence="2 3" key="1">
    <citation type="submission" date="2017-05" db="EMBL/GenBank/DDBJ databases">
        <title>Draft genome sequence of Elsinoe australis.</title>
        <authorList>
            <person name="Cheng Q."/>
        </authorList>
    </citation>
    <scope>NUCLEOTIDE SEQUENCE [LARGE SCALE GENOMIC DNA]</scope>
    <source>
        <strain evidence="2 3">NL1</strain>
    </source>
</reference>
<proteinExistence type="predicted"/>
<keyword evidence="3" id="KW-1185">Reference proteome</keyword>
<feature type="region of interest" description="Disordered" evidence="1">
    <location>
        <begin position="215"/>
        <end position="252"/>
    </location>
</feature>
<organism evidence="2 3">
    <name type="scientific">Elsinoe australis</name>
    <dbReference type="NCBI Taxonomy" id="40998"/>
    <lineage>
        <taxon>Eukaryota</taxon>
        <taxon>Fungi</taxon>
        <taxon>Dikarya</taxon>
        <taxon>Ascomycota</taxon>
        <taxon>Pezizomycotina</taxon>
        <taxon>Dothideomycetes</taxon>
        <taxon>Dothideomycetidae</taxon>
        <taxon>Myriangiales</taxon>
        <taxon>Elsinoaceae</taxon>
        <taxon>Elsinoe</taxon>
    </lineage>
</organism>
<evidence type="ECO:0000256" key="1">
    <source>
        <dbReference type="SAM" id="MobiDB-lite"/>
    </source>
</evidence>
<dbReference type="EMBL" id="NHZQ01000236">
    <property type="protein sequence ID" value="PSK46192.1"/>
    <property type="molecule type" value="Genomic_DNA"/>
</dbReference>
<evidence type="ECO:0000313" key="3">
    <source>
        <dbReference type="Proteomes" id="UP000243723"/>
    </source>
</evidence>
<sequence>MSSSFLDFDTSGLTLHRQAVLRRTFQVHSDALERLERSRVDLPGGDSDGSDDIDFYDVEIELPANTEHYTSTESDHRECGNGTFIFEDPDNTMDDSRADTQDFGSIDVIVPSYVAHADAATLRIHETSLQKYIACRDLVLSLVPMLDGLISYINIPEVKVTTKAAKALRSPLAKIHNLKDDLALMQTGADLHSLLLVIQAGIAGSTTAEIRRHGFTNDSSEDAEMADSVTEAGADKEDTEMTDAGNGNSQTEKDLSTLEAYTFVHLPTNKDPLSCLEDIYEVVNHEYAFLINGPLKKGTELHKSMLKLSNDPSFDAGEELQESGFPHKFLEWHKKWQSVWFGLGGELGGV</sequence>